<evidence type="ECO:0000313" key="2">
    <source>
        <dbReference type="EMBL" id="QIB91889.1"/>
    </source>
</evidence>
<evidence type="ECO:0000313" key="3">
    <source>
        <dbReference type="Proteomes" id="UP000467371"/>
    </source>
</evidence>
<evidence type="ECO:0000256" key="1">
    <source>
        <dbReference type="SAM" id="Phobius"/>
    </source>
</evidence>
<sequence length="750" mass="86379">MESYGVRQLIDQERIHAQCLSEDPDERIKALKQFEIKFSSLSDKQQAWNDLHRLTNDEIGYVREEAVYVLSSVFSDIPDKQKAYSDLIKLISDQYNEVGYKAVDALCSVFSHVPDKQQAWNDLHRLTTNENYSLRYWTANIIGSLFSQSQDKQHAWEDLHRLADDKENLVRVGVIFAIDSAYSHIQDKQQAWEDLHRLTNDPYPDIRWFAADAIGSLFSQLSDKQQAWDDLHKLTNDQSSDVRHHAICSIGSAFPNLPDKEQAWSDLHKLTIDEDNWPRSGAASGISFSFSQLPDKEQAWKDLHKLINDTNYNVRGDAAKAIASIFFQIPDKQQAWKDLHKLTYDDSEYCEYIKFDIASALGVAFPNLPDKQQAWNDLYRLSVDEFCEARQKAIEVLGSAFIQVPNKDKALNDLYELTRHPEDDIRAYANYSLGKIHIFKASRAENEGDYKRELENAIAFFEKAGQTNWYENPAQFCLPFYRSFHTIIFKKQEAKEEVDKYLVEAKHAIQNSKSKQLLFEAVESLAEALKEVLGLENMSLETKKEEINSYIKYFNHAEELMKNNEERVPFAIGTIRKGLPILDRNLKKLIEEIQEKAKSKYRQSKGTATEEIAYLVCREVQKWEVGNQERMTQNIEDLILILKAKVPNNDENKSLLDKIEKIREEKNLTTQYESIKTIVGSLPIIQVVPKNNGLIDSINAPATIAAFGGFLILETLNIIYPSGNFSHLTSLYFAIAIFSITFIIQRKRNN</sequence>
<organism evidence="2 3">
    <name type="scientific">Methanosarcina mazei</name>
    <name type="common">Methanosarcina frisia</name>
    <dbReference type="NCBI Taxonomy" id="2209"/>
    <lineage>
        <taxon>Archaea</taxon>
        <taxon>Methanobacteriati</taxon>
        <taxon>Methanobacteriota</taxon>
        <taxon>Stenosarchaea group</taxon>
        <taxon>Methanomicrobia</taxon>
        <taxon>Methanosarcinales</taxon>
        <taxon>Methanosarcinaceae</taxon>
        <taxon>Methanosarcina</taxon>
    </lineage>
</organism>
<name>A0A6C0VKA5_METMZ</name>
<dbReference type="InterPro" id="IPR011989">
    <property type="entry name" value="ARM-like"/>
</dbReference>
<dbReference type="Gene3D" id="1.25.10.10">
    <property type="entry name" value="Leucine-rich Repeat Variant"/>
    <property type="match status" value="3"/>
</dbReference>
<accession>A0A6C0VKA5</accession>
<dbReference type="Proteomes" id="UP000467371">
    <property type="component" value="Chromosome"/>
</dbReference>
<feature type="transmembrane region" description="Helical" evidence="1">
    <location>
        <begin position="725"/>
        <end position="744"/>
    </location>
</feature>
<dbReference type="InterPro" id="IPR016024">
    <property type="entry name" value="ARM-type_fold"/>
</dbReference>
<dbReference type="EMBL" id="CP042908">
    <property type="protein sequence ID" value="QIB91889.1"/>
    <property type="molecule type" value="Genomic_DNA"/>
</dbReference>
<keyword evidence="1" id="KW-0812">Transmembrane</keyword>
<keyword evidence="1" id="KW-0472">Membrane</keyword>
<reference evidence="2 3" key="1">
    <citation type="journal article" date="2020" name="Environ. Microbiol. Rep.">
        <title>Redox cycling of Fe(II) and Fe(III) in magnetite accelerates aceticlastic methanogenesis by Methanosarcina mazei.</title>
        <authorList>
            <person name="Wang H."/>
            <person name="Byrne J.M."/>
            <person name="Liu P."/>
            <person name="Liu J."/>
            <person name="Dong X."/>
            <person name="Lu Y."/>
        </authorList>
    </citation>
    <scope>NUCLEOTIDE SEQUENCE [LARGE SCALE GENOMIC DNA]</scope>
    <source>
        <strain evidence="3">zm-15</strain>
    </source>
</reference>
<keyword evidence="1" id="KW-1133">Transmembrane helix</keyword>
<dbReference type="SUPFAM" id="SSF48371">
    <property type="entry name" value="ARM repeat"/>
    <property type="match status" value="1"/>
</dbReference>
<proteinExistence type="predicted"/>
<evidence type="ECO:0008006" key="4">
    <source>
        <dbReference type="Google" id="ProtNLM"/>
    </source>
</evidence>
<dbReference type="AlphaFoldDB" id="A0A6C0VKA5"/>
<protein>
    <recommendedName>
        <fullName evidence="4">HEAT repeat domain-containing protein</fullName>
    </recommendedName>
</protein>
<gene>
    <name evidence="2" type="ORF">FQU78_13370</name>
</gene>